<comment type="caution">
    <text evidence="2">The sequence shown here is derived from an EMBL/GenBank/DDBJ whole genome shotgun (WGS) entry which is preliminary data.</text>
</comment>
<sequence>MYSTNLWHKLHLYRYQIIFVLAFFLPLSTVLAQAGPKINLPYVDQKKIHYGFFVSTGLSGFKQTYSQAYFDRIGFDPNNNPVDLDGVLSIQTERQLSLGVGFIGNLKLAEALDVRVTPKAGFYTYRLTYQFSDSVSIGPPGNGDFRAEQDNIENVRFEMPILLKLKSQRRGNIRAYFIGGINPSVEVTGRREKEIAFEMAGFDLALEWGFGFDLYYPLFRFSPEIRFSHGLMNMKGTNANRPIAVAVDRLTTNSVTLYFNFQ</sequence>
<evidence type="ECO:0000313" key="2">
    <source>
        <dbReference type="EMBL" id="GJM60146.1"/>
    </source>
</evidence>
<evidence type="ECO:0000259" key="1">
    <source>
        <dbReference type="Pfam" id="PF13568"/>
    </source>
</evidence>
<dbReference type="AlphaFoldDB" id="A0AAN5AK68"/>
<proteinExistence type="predicted"/>
<dbReference type="Proteomes" id="UP001310022">
    <property type="component" value="Unassembled WGS sequence"/>
</dbReference>
<reference evidence="2 3" key="1">
    <citation type="submission" date="2021-12" db="EMBL/GenBank/DDBJ databases">
        <title>Genome sequencing of bacteria with rrn-lacking chromosome and rrn-plasmid.</title>
        <authorList>
            <person name="Anda M."/>
            <person name="Iwasaki W."/>
        </authorList>
    </citation>
    <scope>NUCLEOTIDE SEQUENCE [LARGE SCALE GENOMIC DNA]</scope>
    <source>
        <strain evidence="2 3">NBRC 15940</strain>
    </source>
</reference>
<organism evidence="2 3">
    <name type="scientific">Persicobacter diffluens</name>
    <dbReference type="NCBI Taxonomy" id="981"/>
    <lineage>
        <taxon>Bacteria</taxon>
        <taxon>Pseudomonadati</taxon>
        <taxon>Bacteroidota</taxon>
        <taxon>Cytophagia</taxon>
        <taxon>Cytophagales</taxon>
        <taxon>Persicobacteraceae</taxon>
        <taxon>Persicobacter</taxon>
    </lineage>
</organism>
<dbReference type="RefSeq" id="WP_338235999.1">
    <property type="nucleotide sequence ID" value="NZ_BQKE01000001.1"/>
</dbReference>
<feature type="domain" description="Outer membrane protein beta-barrel" evidence="1">
    <location>
        <begin position="46"/>
        <end position="234"/>
    </location>
</feature>
<protein>
    <recommendedName>
        <fullName evidence="1">Outer membrane protein beta-barrel domain-containing protein</fullName>
    </recommendedName>
</protein>
<accession>A0AAN5AK68</accession>
<keyword evidence="3" id="KW-1185">Reference proteome</keyword>
<dbReference type="Pfam" id="PF13568">
    <property type="entry name" value="OMP_b-brl_2"/>
    <property type="match status" value="1"/>
</dbReference>
<gene>
    <name evidence="2" type="ORF">PEDI_06980</name>
</gene>
<dbReference type="InterPro" id="IPR025665">
    <property type="entry name" value="Beta-barrel_OMP_2"/>
</dbReference>
<name>A0AAN5AK68_9BACT</name>
<dbReference type="EMBL" id="BQKE01000001">
    <property type="protein sequence ID" value="GJM60146.1"/>
    <property type="molecule type" value="Genomic_DNA"/>
</dbReference>
<evidence type="ECO:0000313" key="3">
    <source>
        <dbReference type="Proteomes" id="UP001310022"/>
    </source>
</evidence>